<evidence type="ECO:0000313" key="6">
    <source>
        <dbReference type="EMBL" id="RST31143.1"/>
    </source>
</evidence>
<dbReference type="Proteomes" id="UP000274661">
    <property type="component" value="Unassembled WGS sequence"/>
</dbReference>
<accession>A0A3R9X897</accession>
<dbReference type="SUPFAM" id="SSF46689">
    <property type="entry name" value="Homeodomain-like"/>
    <property type="match status" value="2"/>
</dbReference>
<feature type="domain" description="HTH tetR-type" evidence="5">
    <location>
        <begin position="23"/>
        <end position="83"/>
    </location>
</feature>
<gene>
    <name evidence="6" type="ORF">HMF7854_10055</name>
</gene>
<evidence type="ECO:0000256" key="1">
    <source>
        <dbReference type="ARBA" id="ARBA00023015"/>
    </source>
</evidence>
<keyword evidence="1" id="KW-0805">Transcription regulation</keyword>
<proteinExistence type="predicted"/>
<dbReference type="PROSITE" id="PS50977">
    <property type="entry name" value="HTH_TETR_2"/>
    <property type="match status" value="2"/>
</dbReference>
<evidence type="ECO:0000256" key="4">
    <source>
        <dbReference type="PROSITE-ProRule" id="PRU00335"/>
    </source>
</evidence>
<feature type="DNA-binding region" description="H-T-H motif" evidence="4">
    <location>
        <begin position="255"/>
        <end position="274"/>
    </location>
</feature>
<dbReference type="InterPro" id="IPR001647">
    <property type="entry name" value="HTH_TetR"/>
</dbReference>
<evidence type="ECO:0000313" key="7">
    <source>
        <dbReference type="Proteomes" id="UP000274661"/>
    </source>
</evidence>
<protein>
    <submittedName>
        <fullName evidence="6">TetR/AcrR family transcriptional regulator</fullName>
    </submittedName>
</protein>
<evidence type="ECO:0000256" key="3">
    <source>
        <dbReference type="ARBA" id="ARBA00023163"/>
    </source>
</evidence>
<dbReference type="PANTHER" id="PTHR47506:SF7">
    <property type="entry name" value="TRANSCRIPTIONAL REGULATORY PROTEIN"/>
    <property type="match status" value="1"/>
</dbReference>
<dbReference type="GO" id="GO:0003677">
    <property type="term" value="F:DNA binding"/>
    <property type="evidence" value="ECO:0007669"/>
    <property type="project" value="UniProtKB-UniRule"/>
</dbReference>
<organism evidence="6 7">
    <name type="scientific">Sphingomonas ginkgonis</name>
    <dbReference type="NCBI Taxonomy" id="2315330"/>
    <lineage>
        <taxon>Bacteria</taxon>
        <taxon>Pseudomonadati</taxon>
        <taxon>Pseudomonadota</taxon>
        <taxon>Alphaproteobacteria</taxon>
        <taxon>Sphingomonadales</taxon>
        <taxon>Sphingomonadaceae</taxon>
        <taxon>Sphingomonas</taxon>
    </lineage>
</organism>
<name>A0A3R9X897_9SPHN</name>
<dbReference type="InterPro" id="IPR036271">
    <property type="entry name" value="Tet_transcr_reg_TetR-rel_C_sf"/>
</dbReference>
<dbReference type="PRINTS" id="PR00455">
    <property type="entry name" value="HTHTETR"/>
</dbReference>
<reference evidence="6 7" key="1">
    <citation type="submission" date="2018-12" db="EMBL/GenBank/DDBJ databases">
        <title>Sphingomonas sp. HMF7854 Genome sequencing and assembly.</title>
        <authorList>
            <person name="Cha I."/>
            <person name="Kang H."/>
            <person name="Kim H."/>
            <person name="Kang J."/>
            <person name="Joh K."/>
        </authorList>
    </citation>
    <scope>NUCLEOTIDE SEQUENCE [LARGE SCALE GENOMIC DNA]</scope>
    <source>
        <strain evidence="6 7">HMF7854</strain>
    </source>
</reference>
<keyword evidence="3" id="KW-0804">Transcription</keyword>
<feature type="DNA-binding region" description="H-T-H motif" evidence="4">
    <location>
        <begin position="46"/>
        <end position="65"/>
    </location>
</feature>
<dbReference type="Pfam" id="PF17932">
    <property type="entry name" value="TetR_C_24"/>
    <property type="match status" value="1"/>
</dbReference>
<evidence type="ECO:0000256" key="2">
    <source>
        <dbReference type="ARBA" id="ARBA00023125"/>
    </source>
</evidence>
<dbReference type="InterPro" id="IPR041490">
    <property type="entry name" value="KstR2_TetR_C"/>
</dbReference>
<keyword evidence="2 4" id="KW-0238">DNA-binding</keyword>
<dbReference type="RefSeq" id="WP_126718976.1">
    <property type="nucleotide sequence ID" value="NZ_RWJF01000001.1"/>
</dbReference>
<feature type="domain" description="HTH tetR-type" evidence="5">
    <location>
        <begin position="232"/>
        <end position="292"/>
    </location>
</feature>
<keyword evidence="7" id="KW-1185">Reference proteome</keyword>
<dbReference type="OrthoDB" id="9811084at2"/>
<dbReference type="Pfam" id="PF00440">
    <property type="entry name" value="TetR_N"/>
    <property type="match status" value="2"/>
</dbReference>
<dbReference type="SUPFAM" id="SSF48498">
    <property type="entry name" value="Tetracyclin repressor-like, C-terminal domain"/>
    <property type="match status" value="1"/>
</dbReference>
<dbReference type="EMBL" id="RWJF01000001">
    <property type="protein sequence ID" value="RST31143.1"/>
    <property type="molecule type" value="Genomic_DNA"/>
</dbReference>
<sequence length="425" mass="48322">MSVVAEAESAPSAVKPRSKARFQRKREAVLDAATDLINQHGARGTTLLEVARAVGLNTTSVTYYFRKKEQLAAAVFERSLERLHDMVRDAAAADTPQQRVRAFVWQHFALRTAVIRGEARPLASLSDVRTLDPELRTPLEKRYQAVFRDVRTLFGEWRDPDHKALLTARAHMLLEVVFWLPVWLSRFAINDFERVADRLQDILEHGLATGDRRWAPRRLGDQALRDELPPMDPGQENFLRVATRLINESGYRGASVARIVDELNVTKGSFYHHLDAKDDLVLQCFRTSYKRIAVIQWWAHREGRDEWDRLTSAIAALLDLQFSGEWPLTRTTAIHALPPELRREVVERSDRTALRFSGTLIDGGREGSLRLVDPVIASQLIMSTFNSAYDLRSWASSLPRETAIRLYASTLVDGLFDDRSLSLAE</sequence>
<dbReference type="InterPro" id="IPR009057">
    <property type="entry name" value="Homeodomain-like_sf"/>
</dbReference>
<dbReference type="AlphaFoldDB" id="A0A3R9X897"/>
<evidence type="ECO:0000259" key="5">
    <source>
        <dbReference type="PROSITE" id="PS50977"/>
    </source>
</evidence>
<dbReference type="Gene3D" id="1.10.10.60">
    <property type="entry name" value="Homeodomain-like"/>
    <property type="match status" value="2"/>
</dbReference>
<comment type="caution">
    <text evidence="6">The sequence shown here is derived from an EMBL/GenBank/DDBJ whole genome shotgun (WGS) entry which is preliminary data.</text>
</comment>
<dbReference type="PANTHER" id="PTHR47506">
    <property type="entry name" value="TRANSCRIPTIONAL REGULATORY PROTEIN"/>
    <property type="match status" value="1"/>
</dbReference>
<dbReference type="Gene3D" id="1.10.357.10">
    <property type="entry name" value="Tetracycline Repressor, domain 2"/>
    <property type="match status" value="2"/>
</dbReference>